<feature type="transmembrane region" description="Helical" evidence="1">
    <location>
        <begin position="670"/>
        <end position="694"/>
    </location>
</feature>
<feature type="transmembrane region" description="Helical" evidence="1">
    <location>
        <begin position="700"/>
        <end position="722"/>
    </location>
</feature>
<accession>A0A7S4Q1B9</accession>
<dbReference type="AlphaFoldDB" id="A0A7S4Q1B9"/>
<evidence type="ECO:0000256" key="1">
    <source>
        <dbReference type="SAM" id="Phobius"/>
    </source>
</evidence>
<feature type="transmembrane region" description="Helical" evidence="1">
    <location>
        <begin position="543"/>
        <end position="567"/>
    </location>
</feature>
<feature type="transmembrane region" description="Helical" evidence="1">
    <location>
        <begin position="579"/>
        <end position="595"/>
    </location>
</feature>
<feature type="transmembrane region" description="Helical" evidence="1">
    <location>
        <begin position="181"/>
        <end position="202"/>
    </location>
</feature>
<feature type="transmembrane region" description="Helical" evidence="1">
    <location>
        <begin position="34"/>
        <end position="53"/>
    </location>
</feature>
<feature type="transmembrane region" description="Helical" evidence="1">
    <location>
        <begin position="497"/>
        <end position="523"/>
    </location>
</feature>
<protein>
    <submittedName>
        <fullName evidence="2">Uncharacterized protein</fullName>
    </submittedName>
</protein>
<dbReference type="PANTHER" id="PTHR13018:SF5">
    <property type="entry name" value="RE44586P"/>
    <property type="match status" value="1"/>
</dbReference>
<feature type="transmembrane region" description="Helical" evidence="1">
    <location>
        <begin position="776"/>
        <end position="797"/>
    </location>
</feature>
<dbReference type="PANTHER" id="PTHR13018">
    <property type="entry name" value="PROBABLE MEMBRANE PROTEIN DUF221-RELATED"/>
    <property type="match status" value="1"/>
</dbReference>
<dbReference type="InterPro" id="IPR045122">
    <property type="entry name" value="Csc1-like"/>
</dbReference>
<name>A0A7S4Q1B9_9DINO</name>
<gene>
    <name evidence="2" type="ORF">AMON00008_LOCUS7820</name>
</gene>
<organism evidence="2">
    <name type="scientific">Alexandrium monilatum</name>
    <dbReference type="NCBI Taxonomy" id="311494"/>
    <lineage>
        <taxon>Eukaryota</taxon>
        <taxon>Sar</taxon>
        <taxon>Alveolata</taxon>
        <taxon>Dinophyceae</taxon>
        <taxon>Gonyaulacales</taxon>
        <taxon>Pyrocystaceae</taxon>
        <taxon>Alexandrium</taxon>
    </lineage>
</organism>
<feature type="transmembrane region" description="Helical" evidence="1">
    <location>
        <begin position="125"/>
        <end position="147"/>
    </location>
</feature>
<sequence length="918" mass="105260">MAADARIMRLNYSSCEVRSVELTPELQAASVEGFAITLCLGNVVFGLSLLAALCRSRQSVFGFVGGAGKAARRSSAWLRSVSQEDPPLLGRGGGVRLSNALGSPVEQVRRWWLAKMNGQPVVFRNYIRCLGILFFTFLCLFVLSYALDASGTSARTGWGLSMMFQRGKFFEELVRGHSEGLQYLIVGVVLKGIVLLASTVLLEIRCEQQSVSEEVRSTIWVHGLPVKDQRMTLFLRETFELTADELKRVGTDLASVIEEQIRKNRGPDQLEKSMAVQSDGDGEWVVDEWDSQMHPRGTAINTAEYQDHWHVSDFIGAKGIYFKPEDKSAAVFVRKVAVQEASRVARVWVMPNVQKWRKVANDLERAICCQEACDEWMLRYEACRGQGTSCWTAAWHSWYRWRSDVWRNTVQRLEVKLLEIRLRKLNLNGGAFVQFRSPKDASRFLGKPPEPVDCLRWWCWYKSFKFGHIPFSSVTLEYEPAPHPDDIIWDNMDTPRWIGWLLIHVLACVLYAAVLAIAVSINLPMAFAKLVADRDMYDCLSPFLLLVVNGTISPRFAEWITFGGRFWRKTDVELRHFKFNYWLMIWSMVLVRLLRGSRLQHWPDMVLDGRFLNCMLWDLHLDPGEISLGYLFDVLFLTNAYQVVSVERFRLIRQLRERLMTVRAMDNSKVGPPTFPFSFHYAWMLSVVALALWTSNEVPGILLLAAIYLLVKVCIDWCNLISGVYEIGSDYGNGVFMNQIIFCLRMIISIWWLMSGTTIMHFCKENKWEEHGCPRWAPVLGHILAIFALVILAVSMLRRAYVDNIRRFIQGWLQKEPELEGEEDILFRRSATPKLSLYYPTASLRDKPREGLEEGPDWDARPPFGSQDVEEIISAIRMRPSLEGPVFQGLREGKTVQEVLRQVRGFRRTCSEPCKIFA</sequence>
<dbReference type="GO" id="GO:0005886">
    <property type="term" value="C:plasma membrane"/>
    <property type="evidence" value="ECO:0007669"/>
    <property type="project" value="TreeGrafter"/>
</dbReference>
<feature type="transmembrane region" description="Helical" evidence="1">
    <location>
        <begin position="734"/>
        <end position="754"/>
    </location>
</feature>
<reference evidence="2" key="1">
    <citation type="submission" date="2021-01" db="EMBL/GenBank/DDBJ databases">
        <authorList>
            <person name="Corre E."/>
            <person name="Pelletier E."/>
            <person name="Niang G."/>
            <person name="Scheremetjew M."/>
            <person name="Finn R."/>
            <person name="Kale V."/>
            <person name="Holt S."/>
            <person name="Cochrane G."/>
            <person name="Meng A."/>
            <person name="Brown T."/>
            <person name="Cohen L."/>
        </authorList>
    </citation>
    <scope>NUCLEOTIDE SEQUENCE</scope>
    <source>
        <strain evidence="2">CCMP3105</strain>
    </source>
</reference>
<dbReference type="EMBL" id="HBNR01012106">
    <property type="protein sequence ID" value="CAE4568201.1"/>
    <property type="molecule type" value="Transcribed_RNA"/>
</dbReference>
<keyword evidence="1" id="KW-0812">Transmembrane</keyword>
<feature type="transmembrane region" description="Helical" evidence="1">
    <location>
        <begin position="628"/>
        <end position="649"/>
    </location>
</feature>
<keyword evidence="1" id="KW-0472">Membrane</keyword>
<evidence type="ECO:0000313" key="2">
    <source>
        <dbReference type="EMBL" id="CAE4568201.1"/>
    </source>
</evidence>
<keyword evidence="1" id="KW-1133">Transmembrane helix</keyword>
<proteinExistence type="predicted"/>
<dbReference type="GO" id="GO:0005227">
    <property type="term" value="F:calcium-activated cation channel activity"/>
    <property type="evidence" value="ECO:0007669"/>
    <property type="project" value="InterPro"/>
</dbReference>